<dbReference type="RefSeq" id="WP_058573388.1">
    <property type="nucleotide sequence ID" value="NZ_LOPV01000582.1"/>
</dbReference>
<comment type="similarity">
    <text evidence="6">Belongs to the eukaryotic/archaeal RNase P protein component 3 family.</text>
</comment>
<evidence type="ECO:0000256" key="2">
    <source>
        <dbReference type="ARBA" id="ARBA00022694"/>
    </source>
</evidence>
<dbReference type="HAMAP" id="MF_00756">
    <property type="entry name" value="RNase_P_3"/>
    <property type="match status" value="1"/>
</dbReference>
<dbReference type="InterPro" id="IPR023539">
    <property type="entry name" value="RNase_P_comp-3_arc"/>
</dbReference>
<comment type="function">
    <text evidence="6">Part of ribonuclease P, a protein complex that generates mature tRNA molecules by cleaving their 5'-ends.</text>
</comment>
<reference evidence="7 8" key="1">
    <citation type="submission" date="2015-12" db="EMBL/GenBank/DDBJ databases">
        <title>Haloferax profundi sp. nov. isolated from the Discovery deep brine-seawater interface in the Red Sea.</title>
        <authorList>
            <person name="Zhang G."/>
            <person name="Stingl U."/>
            <person name="Rashid M."/>
        </authorList>
    </citation>
    <scope>NUCLEOTIDE SEQUENCE [LARGE SCALE GENOMIC DNA]</scope>
    <source>
        <strain evidence="7 8">SB29</strain>
    </source>
</reference>
<comment type="catalytic activity">
    <reaction evidence="6">
        <text>Endonucleolytic cleavage of RNA, removing 5'-extranucleotides from tRNA precursor.</text>
        <dbReference type="EC" id="3.1.26.5"/>
    </reaction>
</comment>
<gene>
    <name evidence="6" type="primary">rnp3</name>
    <name evidence="7" type="ORF">AUR66_03225</name>
</gene>
<keyword evidence="8" id="KW-1185">Reference proteome</keyword>
<evidence type="ECO:0000313" key="7">
    <source>
        <dbReference type="EMBL" id="KTG14012.1"/>
    </source>
</evidence>
<dbReference type="GO" id="GO:0030677">
    <property type="term" value="C:ribonuclease P complex"/>
    <property type="evidence" value="ECO:0007669"/>
    <property type="project" value="UniProtKB-UniRule"/>
</dbReference>
<dbReference type="InterPro" id="IPR016195">
    <property type="entry name" value="Pol/histidinol_Pase-like"/>
</dbReference>
<comment type="caution">
    <text evidence="7">The sequence shown here is derived from an EMBL/GenBank/DDBJ whole genome shotgun (WGS) entry which is preliminary data.</text>
</comment>
<evidence type="ECO:0000313" key="8">
    <source>
        <dbReference type="Proteomes" id="UP000053157"/>
    </source>
</evidence>
<dbReference type="GO" id="GO:0004526">
    <property type="term" value="F:ribonuclease P activity"/>
    <property type="evidence" value="ECO:0007669"/>
    <property type="project" value="UniProtKB-UniRule"/>
</dbReference>
<name>A0A0W1RL86_9EURY</name>
<dbReference type="GO" id="GO:0005737">
    <property type="term" value="C:cytoplasm"/>
    <property type="evidence" value="ECO:0007669"/>
    <property type="project" value="UniProtKB-SubCell"/>
</dbReference>
<dbReference type="GO" id="GO:0001682">
    <property type="term" value="P:tRNA 5'-leader removal"/>
    <property type="evidence" value="ECO:0007669"/>
    <property type="project" value="UniProtKB-UniRule"/>
</dbReference>
<sequence>MYEAVYAHPDGESTASRVAVAAGRYGYDGVVVRGIDARPDFDRLRDELDVDIVDAVEIDAPDPEHASGAVGNYRPQRELVILRGGTNALNRFAVEQPRVDVLARPMAGRGNFNHVLAKAARDNGVRVEFDLDPVLRSDGGTRVQALSDLRKLRELVEYYDVPYVVSGGPHSHLELRAPRELAGLGEIIGFDREQILEGLREWGRLAERNRERMSESFIAPGVKRGRHEEDD</sequence>
<dbReference type="EC" id="3.1.26.5" evidence="6"/>
<keyword evidence="3 6" id="KW-0540">Nuclease</keyword>
<keyword evidence="1 6" id="KW-0963">Cytoplasm</keyword>
<proteinExistence type="inferred from homology"/>
<protein>
    <recommendedName>
        <fullName evidence="6">Ribonuclease P protein component 3</fullName>
        <shortName evidence="6">RNase P component 3</shortName>
        <ecNumber evidence="6">3.1.26.5</ecNumber>
    </recommendedName>
    <alternativeName>
        <fullName evidence="6">Rpp30</fullName>
    </alternativeName>
</protein>
<evidence type="ECO:0000256" key="6">
    <source>
        <dbReference type="HAMAP-Rule" id="MF_00756"/>
    </source>
</evidence>
<dbReference type="EMBL" id="LOPV01000582">
    <property type="protein sequence ID" value="KTG14012.1"/>
    <property type="molecule type" value="Genomic_DNA"/>
</dbReference>
<evidence type="ECO:0000256" key="3">
    <source>
        <dbReference type="ARBA" id="ARBA00022722"/>
    </source>
</evidence>
<dbReference type="Pfam" id="PF01876">
    <property type="entry name" value="RNase_P_p30"/>
    <property type="match status" value="1"/>
</dbReference>
<keyword evidence="5 6" id="KW-0378">Hydrolase</keyword>
<dbReference type="Proteomes" id="UP000053157">
    <property type="component" value="Unassembled WGS sequence"/>
</dbReference>
<evidence type="ECO:0000256" key="4">
    <source>
        <dbReference type="ARBA" id="ARBA00022759"/>
    </source>
</evidence>
<keyword evidence="2 6" id="KW-0819">tRNA processing</keyword>
<comment type="subcellular location">
    <subcellularLocation>
        <location evidence="6">Cytoplasm</location>
    </subcellularLocation>
</comment>
<keyword evidence="4 6" id="KW-0255">Endonuclease</keyword>
<dbReference type="Gene3D" id="3.20.20.140">
    <property type="entry name" value="Metal-dependent hydrolases"/>
    <property type="match status" value="1"/>
</dbReference>
<dbReference type="AlphaFoldDB" id="A0A0W1RL86"/>
<dbReference type="OrthoDB" id="85765at2157"/>
<accession>A0A0W1RL86</accession>
<comment type="subunit">
    <text evidence="6">Consists of a catalytic RNA component and at least 4-5 protein subunits.</text>
</comment>
<organism evidence="7 8">
    <name type="scientific">Haloferax profundi</name>
    <dbReference type="NCBI Taxonomy" id="1544718"/>
    <lineage>
        <taxon>Archaea</taxon>
        <taxon>Methanobacteriati</taxon>
        <taxon>Methanobacteriota</taxon>
        <taxon>Stenosarchaea group</taxon>
        <taxon>Halobacteria</taxon>
        <taxon>Halobacteriales</taxon>
        <taxon>Haloferacaceae</taxon>
        <taxon>Haloferax</taxon>
    </lineage>
</organism>
<evidence type="ECO:0000256" key="1">
    <source>
        <dbReference type="ARBA" id="ARBA00022490"/>
    </source>
</evidence>
<dbReference type="InterPro" id="IPR002738">
    <property type="entry name" value="RNase_P_p30"/>
</dbReference>
<evidence type="ECO:0000256" key="5">
    <source>
        <dbReference type="ARBA" id="ARBA00022801"/>
    </source>
</evidence>
<dbReference type="SUPFAM" id="SSF89550">
    <property type="entry name" value="PHP domain-like"/>
    <property type="match status" value="1"/>
</dbReference>